<dbReference type="InterPro" id="IPR042171">
    <property type="entry name" value="Acyl-CoA_hotdog"/>
</dbReference>
<dbReference type="Proteomes" id="UP000095284">
    <property type="component" value="Unplaced"/>
</dbReference>
<feature type="domain" description="Acyl-CoA thioesterase-like C-terminal" evidence="4">
    <location>
        <begin position="157"/>
        <end position="290"/>
    </location>
</feature>
<dbReference type="GO" id="GO:0009062">
    <property type="term" value="P:fatty acid catabolic process"/>
    <property type="evidence" value="ECO:0007669"/>
    <property type="project" value="TreeGrafter"/>
</dbReference>
<dbReference type="InterPro" id="IPR003703">
    <property type="entry name" value="Acyl_CoA_thio"/>
</dbReference>
<dbReference type="EMBL" id="CAJFCV020000001">
    <property type="protein sequence ID" value="CAG9089427.1"/>
    <property type="molecule type" value="Genomic_DNA"/>
</dbReference>
<evidence type="ECO:0000313" key="8">
    <source>
        <dbReference type="Proteomes" id="UP000659654"/>
    </source>
</evidence>
<evidence type="ECO:0000256" key="2">
    <source>
        <dbReference type="ARBA" id="ARBA00022801"/>
    </source>
</evidence>
<evidence type="ECO:0000259" key="4">
    <source>
        <dbReference type="Pfam" id="PF20789"/>
    </source>
</evidence>
<reference evidence="6" key="2">
    <citation type="submission" date="2020-08" db="EMBL/GenBank/DDBJ databases">
        <authorList>
            <person name="Kikuchi T."/>
        </authorList>
    </citation>
    <scope>NUCLEOTIDE SEQUENCE</scope>
    <source>
        <strain evidence="5">Ka4C1</strain>
    </source>
</reference>
<dbReference type="eggNOG" id="KOG3016">
    <property type="taxonomic scope" value="Eukaryota"/>
</dbReference>
<dbReference type="Gene3D" id="2.40.160.210">
    <property type="entry name" value="Acyl-CoA thioesterase, double hotdog domain"/>
    <property type="match status" value="1"/>
</dbReference>
<dbReference type="InterPro" id="IPR049449">
    <property type="entry name" value="TesB_ACOT8-like_N"/>
</dbReference>
<dbReference type="Proteomes" id="UP000582659">
    <property type="component" value="Unassembled WGS sequence"/>
</dbReference>
<keyword evidence="8" id="KW-1185">Reference proteome</keyword>
<dbReference type="GO" id="GO:0006637">
    <property type="term" value="P:acyl-CoA metabolic process"/>
    <property type="evidence" value="ECO:0007669"/>
    <property type="project" value="InterPro"/>
</dbReference>
<evidence type="ECO:0000313" key="6">
    <source>
        <dbReference type="EMBL" id="CAG9089427.1"/>
    </source>
</evidence>
<feature type="domain" description="Acyl-CoA thioesterase-like N-terminal HotDog" evidence="3">
    <location>
        <begin position="30"/>
        <end position="95"/>
    </location>
</feature>
<dbReference type="SUPFAM" id="SSF54637">
    <property type="entry name" value="Thioesterase/thiol ester dehydrase-isomerase"/>
    <property type="match status" value="2"/>
</dbReference>
<evidence type="ECO:0000313" key="7">
    <source>
        <dbReference type="Proteomes" id="UP000095284"/>
    </source>
</evidence>
<dbReference type="WBParaSite" id="BXY_0938100.1">
    <property type="protein sequence ID" value="BXY_0938100.1"/>
    <property type="gene ID" value="BXY_0938100"/>
</dbReference>
<organism evidence="7 9">
    <name type="scientific">Bursaphelenchus xylophilus</name>
    <name type="common">Pinewood nematode worm</name>
    <name type="synonym">Aphelenchoides xylophilus</name>
    <dbReference type="NCBI Taxonomy" id="6326"/>
    <lineage>
        <taxon>Eukaryota</taxon>
        <taxon>Metazoa</taxon>
        <taxon>Ecdysozoa</taxon>
        <taxon>Nematoda</taxon>
        <taxon>Chromadorea</taxon>
        <taxon>Rhabditida</taxon>
        <taxon>Tylenchina</taxon>
        <taxon>Tylenchomorpha</taxon>
        <taxon>Aphelenchoidea</taxon>
        <taxon>Aphelenchoididae</taxon>
        <taxon>Bursaphelenchus</taxon>
    </lineage>
</organism>
<dbReference type="Pfam" id="PF20789">
    <property type="entry name" value="4HBT_3C"/>
    <property type="match status" value="1"/>
</dbReference>
<dbReference type="InterPro" id="IPR029069">
    <property type="entry name" value="HotDog_dom_sf"/>
</dbReference>
<evidence type="ECO:0000313" key="9">
    <source>
        <dbReference type="WBParaSite" id="BXY_0938100.1"/>
    </source>
</evidence>
<dbReference type="AlphaFoldDB" id="A0A1I7S8N6"/>
<comment type="similarity">
    <text evidence="1">Belongs to the C/M/P thioester hydrolase family.</text>
</comment>
<keyword evidence="2" id="KW-0378">Hydrolase</keyword>
<proteinExistence type="inferred from homology"/>
<dbReference type="SMR" id="A0A1I7S8N6"/>
<protein>
    <submittedName>
        <fullName evidence="5">(pine wood nematode) hypothetical protein</fullName>
    </submittedName>
</protein>
<evidence type="ECO:0000313" key="5">
    <source>
        <dbReference type="EMBL" id="CAD5211910.1"/>
    </source>
</evidence>
<accession>A0A1I7S8N6</accession>
<dbReference type="PANTHER" id="PTHR11066">
    <property type="entry name" value="ACYL-COA THIOESTERASE"/>
    <property type="match status" value="1"/>
</dbReference>
<sequence>MCDYVPWKNIEQIDDVTFRAPAISTTEDPRVYLGNLLAKAAFCAHRTVDSGFDLNSLHSYFVKSLNTKLPLKIIVEKTRSGRNFSFRSAQIIQKDKNFQNEEVHYHFEFTFKKRTGKGSLKFTQVNVPVVPQPERLRTFEQVLEDLPRLRFNKIQAVVPVFPEIFKNYEIIPCNGVEFVAGPQREALKQHFWFRFKGNLAERSSFIDQLILAYISDIGLTYSKTNGNIDTYRLLGSLDHSGWIHDIKFNTNDFLLWEGECTMHSLGRAVTHNRIWTRGGELIASFTQEAITEGVKPLNIKEAARAAENRPKI</sequence>
<evidence type="ECO:0000256" key="1">
    <source>
        <dbReference type="ARBA" id="ARBA00006538"/>
    </source>
</evidence>
<dbReference type="Pfam" id="PF13622">
    <property type="entry name" value="4HBT_3"/>
    <property type="match status" value="1"/>
</dbReference>
<reference evidence="9" key="1">
    <citation type="submission" date="2016-11" db="UniProtKB">
        <authorList>
            <consortium name="WormBaseParasite"/>
        </authorList>
    </citation>
    <scope>IDENTIFICATION</scope>
</reference>
<dbReference type="InterPro" id="IPR049450">
    <property type="entry name" value="ACOT8-like_C"/>
</dbReference>
<dbReference type="CDD" id="cd03444">
    <property type="entry name" value="Thioesterase_II_repeat1"/>
    <property type="match status" value="1"/>
</dbReference>
<dbReference type="PANTHER" id="PTHR11066:SF34">
    <property type="entry name" value="ACYL-COENZYME A THIOESTERASE 8"/>
    <property type="match status" value="1"/>
</dbReference>
<dbReference type="GO" id="GO:0005782">
    <property type="term" value="C:peroxisomal matrix"/>
    <property type="evidence" value="ECO:0007669"/>
    <property type="project" value="UniProtKB-SubCell"/>
</dbReference>
<name>A0A1I7S8N6_BURXY</name>
<evidence type="ECO:0000259" key="3">
    <source>
        <dbReference type="Pfam" id="PF13622"/>
    </source>
</evidence>
<gene>
    <name evidence="5" type="ORF">BXYJ_LOCUS2657</name>
</gene>
<dbReference type="EMBL" id="CAJFDI010000001">
    <property type="protein sequence ID" value="CAD5211910.1"/>
    <property type="molecule type" value="Genomic_DNA"/>
</dbReference>
<dbReference type="Proteomes" id="UP000659654">
    <property type="component" value="Unassembled WGS sequence"/>
</dbReference>
<dbReference type="OrthoDB" id="68328at2759"/>
<dbReference type="GO" id="GO:0047617">
    <property type="term" value="F:fatty acyl-CoA hydrolase activity"/>
    <property type="evidence" value="ECO:0007669"/>
    <property type="project" value="InterPro"/>
</dbReference>